<keyword evidence="4" id="KW-0862">Zinc</keyword>
<dbReference type="PANTHER" id="PTHR43808:SF31">
    <property type="entry name" value="N-ACETYL-L-CITRULLINE DEACETYLASE"/>
    <property type="match status" value="1"/>
</dbReference>
<dbReference type="SUPFAM" id="SSF53187">
    <property type="entry name" value="Zn-dependent exopeptidases"/>
    <property type="match status" value="1"/>
</dbReference>
<sequence length="359" mass="39832">MKTELANKSIELLKQLIATPSLSKEEDKTAAILFSFLKNEGVEAQRYLNNVWAVNKYFDPNKETLMLNSHHDTVKPNNGYTNPPFEPIIKDDKLFGLGSNDAGGPLVSLIAAFLHFYKKLNLAYNIVLACTAEEEISGKNGIVELMKVIPTPSVAIIGEPTLMTMAIAEKGLMVLECTAHGKAGHAARNEGENAIYKALKDIEWIQSYEFPVQSKMLGPVKMTTTVINAGSQHNVIPDRCYFTVDVRTTDVYSNDQTLEIIQQHIKSNINPKSLRLNPSSIKMEHPLIQSGISLGMHTYGSPTLSDQSLISIPSLKLGPGDSARSHTPDEFIFLAEIEEGIEKYVKLLEKFLNYKPKNK</sequence>
<dbReference type="SUPFAM" id="SSF55031">
    <property type="entry name" value="Bacterial exopeptidase dimerisation domain"/>
    <property type="match status" value="1"/>
</dbReference>
<dbReference type="InterPro" id="IPR002933">
    <property type="entry name" value="Peptidase_M20"/>
</dbReference>
<dbReference type="Pfam" id="PF07687">
    <property type="entry name" value="M20_dimer"/>
    <property type="match status" value="1"/>
</dbReference>
<feature type="domain" description="Peptidase M20 dimerisation" evidence="5">
    <location>
        <begin position="167"/>
        <end position="267"/>
    </location>
</feature>
<evidence type="ECO:0000256" key="2">
    <source>
        <dbReference type="ARBA" id="ARBA00022723"/>
    </source>
</evidence>
<dbReference type="InterPro" id="IPR036264">
    <property type="entry name" value="Bact_exopeptidase_dim_dom"/>
</dbReference>
<organism evidence="6">
    <name type="scientific">hydrothermal vent metagenome</name>
    <dbReference type="NCBI Taxonomy" id="652676"/>
    <lineage>
        <taxon>unclassified sequences</taxon>
        <taxon>metagenomes</taxon>
        <taxon>ecological metagenomes</taxon>
    </lineage>
</organism>
<dbReference type="GO" id="GO:0046872">
    <property type="term" value="F:metal ion binding"/>
    <property type="evidence" value="ECO:0007669"/>
    <property type="project" value="UniProtKB-KW"/>
</dbReference>
<dbReference type="CDD" id="cd05651">
    <property type="entry name" value="M20_ArgE_DapE-like"/>
    <property type="match status" value="1"/>
</dbReference>
<evidence type="ECO:0000259" key="5">
    <source>
        <dbReference type="Pfam" id="PF07687"/>
    </source>
</evidence>
<dbReference type="PANTHER" id="PTHR43808">
    <property type="entry name" value="ACETYLORNITHINE DEACETYLASE"/>
    <property type="match status" value="1"/>
</dbReference>
<evidence type="ECO:0000313" key="6">
    <source>
        <dbReference type="EMBL" id="VAW28598.1"/>
    </source>
</evidence>
<comment type="cofactor">
    <cofactor evidence="1">
        <name>Zn(2+)</name>
        <dbReference type="ChEBI" id="CHEBI:29105"/>
    </cofactor>
</comment>
<proteinExistence type="predicted"/>
<keyword evidence="3 6" id="KW-0378">Hydrolase</keyword>
<dbReference type="InterPro" id="IPR050072">
    <property type="entry name" value="Peptidase_M20A"/>
</dbReference>
<name>A0A3B0UDK1_9ZZZZ</name>
<accession>A0A3B0UDK1</accession>
<dbReference type="EC" id="3.5.1.16" evidence="6"/>
<dbReference type="InterPro" id="IPR001261">
    <property type="entry name" value="ArgE/DapE_CS"/>
</dbReference>
<reference evidence="6" key="1">
    <citation type="submission" date="2018-06" db="EMBL/GenBank/DDBJ databases">
        <authorList>
            <person name="Zhirakovskaya E."/>
        </authorList>
    </citation>
    <scope>NUCLEOTIDE SEQUENCE</scope>
</reference>
<dbReference type="InterPro" id="IPR011650">
    <property type="entry name" value="Peptidase_M20_dimer"/>
</dbReference>
<dbReference type="AlphaFoldDB" id="A0A3B0UDK1"/>
<evidence type="ECO:0000256" key="1">
    <source>
        <dbReference type="ARBA" id="ARBA00001947"/>
    </source>
</evidence>
<protein>
    <submittedName>
        <fullName evidence="6">Acetylornithine deacetylase</fullName>
        <ecNumber evidence="6">3.5.1.16</ecNumber>
    </submittedName>
</protein>
<keyword evidence="2" id="KW-0479">Metal-binding</keyword>
<dbReference type="GO" id="GO:0006526">
    <property type="term" value="P:L-arginine biosynthetic process"/>
    <property type="evidence" value="ECO:0007669"/>
    <property type="project" value="TreeGrafter"/>
</dbReference>
<dbReference type="Pfam" id="PF01546">
    <property type="entry name" value="Peptidase_M20"/>
    <property type="match status" value="1"/>
</dbReference>
<dbReference type="Gene3D" id="3.30.70.360">
    <property type="match status" value="1"/>
</dbReference>
<evidence type="ECO:0000256" key="3">
    <source>
        <dbReference type="ARBA" id="ARBA00022801"/>
    </source>
</evidence>
<dbReference type="Gene3D" id="3.40.630.10">
    <property type="entry name" value="Zn peptidases"/>
    <property type="match status" value="1"/>
</dbReference>
<dbReference type="EMBL" id="UOES01000423">
    <property type="protein sequence ID" value="VAW28598.1"/>
    <property type="molecule type" value="Genomic_DNA"/>
</dbReference>
<dbReference type="PROSITE" id="PS00758">
    <property type="entry name" value="ARGE_DAPE_CPG2_1"/>
    <property type="match status" value="1"/>
</dbReference>
<dbReference type="GO" id="GO:0008777">
    <property type="term" value="F:acetylornithine deacetylase activity"/>
    <property type="evidence" value="ECO:0007669"/>
    <property type="project" value="UniProtKB-EC"/>
</dbReference>
<evidence type="ECO:0000256" key="4">
    <source>
        <dbReference type="ARBA" id="ARBA00022833"/>
    </source>
</evidence>
<gene>
    <name evidence="6" type="ORF">MNBD_BACTEROID06-51</name>
</gene>